<dbReference type="Pfam" id="PF02780">
    <property type="entry name" value="Transketolase_C"/>
    <property type="match status" value="1"/>
</dbReference>
<evidence type="ECO:0000256" key="2">
    <source>
        <dbReference type="ARBA" id="ARBA00007131"/>
    </source>
</evidence>
<dbReference type="SMART" id="SM00861">
    <property type="entry name" value="Transket_pyr"/>
    <property type="match status" value="1"/>
</dbReference>
<dbReference type="Gene3D" id="3.40.50.970">
    <property type="match status" value="1"/>
</dbReference>
<dbReference type="GeneID" id="65095711"/>
<dbReference type="GO" id="GO:0006082">
    <property type="term" value="P:organic acid metabolic process"/>
    <property type="evidence" value="ECO:0007669"/>
    <property type="project" value="UniProtKB-ARBA"/>
</dbReference>
<dbReference type="InterPro" id="IPR033248">
    <property type="entry name" value="Transketolase_C"/>
</dbReference>
<dbReference type="CDD" id="cd07033">
    <property type="entry name" value="TPP_PYR_DXS_TK_like"/>
    <property type="match status" value="1"/>
</dbReference>
<dbReference type="PANTHER" id="PTHR43825:SF1">
    <property type="entry name" value="TRANSKETOLASE-LIKE PYRIMIDINE-BINDING DOMAIN-CONTAINING PROTEIN"/>
    <property type="match status" value="1"/>
</dbReference>
<dbReference type="InterPro" id="IPR005475">
    <property type="entry name" value="Transketolase-like_Pyr-bd"/>
</dbReference>
<dbReference type="InterPro" id="IPR051157">
    <property type="entry name" value="PDH/Transketolase"/>
</dbReference>
<dbReference type="PANTHER" id="PTHR43825">
    <property type="entry name" value="PYRUVATE DEHYDROGENASE E1 COMPONENT"/>
    <property type="match status" value="1"/>
</dbReference>
<dbReference type="GO" id="GO:0044272">
    <property type="term" value="P:sulfur compound biosynthetic process"/>
    <property type="evidence" value="ECO:0007669"/>
    <property type="project" value="UniProtKB-ARBA"/>
</dbReference>
<dbReference type="InterPro" id="IPR009014">
    <property type="entry name" value="Transketo_C/PFOR_II"/>
</dbReference>
<organism evidence="5 6">
    <name type="scientific">Methanospirillum purgamenti</name>
    <dbReference type="NCBI Taxonomy" id="2834276"/>
    <lineage>
        <taxon>Archaea</taxon>
        <taxon>Methanobacteriati</taxon>
        <taxon>Methanobacteriota</taxon>
        <taxon>Stenosarchaea group</taxon>
        <taxon>Methanomicrobia</taxon>
        <taxon>Methanomicrobiales</taxon>
        <taxon>Methanospirillaceae</taxon>
        <taxon>Methanospirillum</taxon>
    </lineage>
</organism>
<keyword evidence="6" id="KW-1185">Reference proteome</keyword>
<dbReference type="Proteomes" id="UP000680656">
    <property type="component" value="Chromosome"/>
</dbReference>
<accession>A0A8E7AWV0</accession>
<keyword evidence="3" id="KW-0786">Thiamine pyrophosphate</keyword>
<protein>
    <submittedName>
        <fullName evidence="5">Transketolase family protein</fullName>
    </submittedName>
</protein>
<evidence type="ECO:0000313" key="6">
    <source>
        <dbReference type="Proteomes" id="UP000680656"/>
    </source>
</evidence>
<dbReference type="SUPFAM" id="SSF52922">
    <property type="entry name" value="TK C-terminal domain-like"/>
    <property type="match status" value="1"/>
</dbReference>
<reference evidence="5 6" key="1">
    <citation type="submission" date="2021-05" db="EMBL/GenBank/DDBJ databases">
        <title>A novel Methanospirillum isolate from a pyrite-forming mixed culture.</title>
        <authorList>
            <person name="Bunk B."/>
            <person name="Sproer C."/>
            <person name="Spring S."/>
            <person name="Pester M."/>
        </authorList>
    </citation>
    <scope>NUCLEOTIDE SEQUENCE [LARGE SCALE GENOMIC DNA]</scope>
    <source>
        <strain evidence="5 6">J.3.6.1-F.2.7.3</strain>
    </source>
</reference>
<evidence type="ECO:0000256" key="1">
    <source>
        <dbReference type="ARBA" id="ARBA00001964"/>
    </source>
</evidence>
<evidence type="ECO:0000259" key="4">
    <source>
        <dbReference type="SMART" id="SM00861"/>
    </source>
</evidence>
<evidence type="ECO:0000313" key="5">
    <source>
        <dbReference type="EMBL" id="QVV89137.1"/>
    </source>
</evidence>
<dbReference type="Gene3D" id="3.40.50.920">
    <property type="match status" value="1"/>
</dbReference>
<dbReference type="SUPFAM" id="SSF52518">
    <property type="entry name" value="Thiamin diphosphate-binding fold (THDP-binding)"/>
    <property type="match status" value="1"/>
</dbReference>
<dbReference type="FunFam" id="3.40.50.970:FF:000129">
    <property type="entry name" value="Transketolase"/>
    <property type="match status" value="1"/>
</dbReference>
<comment type="similarity">
    <text evidence="2">Belongs to the transketolase family.</text>
</comment>
<dbReference type="InterPro" id="IPR029061">
    <property type="entry name" value="THDP-binding"/>
</dbReference>
<gene>
    <name evidence="5" type="ORF">KHC33_00965</name>
</gene>
<dbReference type="AlphaFoldDB" id="A0A8E7AWV0"/>
<proteinExistence type="inferred from homology"/>
<comment type="cofactor">
    <cofactor evidence="1">
        <name>thiamine diphosphate</name>
        <dbReference type="ChEBI" id="CHEBI:58937"/>
    </cofactor>
</comment>
<dbReference type="KEGG" id="mrtj:KHC33_00965"/>
<dbReference type="RefSeq" id="WP_214419938.1">
    <property type="nucleotide sequence ID" value="NZ_CP075546.1"/>
</dbReference>
<sequence>MIPVTSLNARIWSKIGSRGTYGLTMMELGKEYDDIMVLTADLCTTSGLDRFREAFPEKFCNVGIAEQNLIGIAGGLAKEGKTVFASSFATFVVMRAYEHVRLNLGYMGFNVKVVGLAAGFAMGMFGNTHYGIEDIALMRAIPGLCVLSPADCSEVVKATYAAAKYCGPVYLRLTGGMNCPVVYKNDYLFEIGKAVSVKEGHNIAIISTGSMVYQSIQAAKELEHDGISASVINMHTIKPLDTHTIDELCGKVSLFVTVEEHSIIGGLGGAVAEHLSSITSSPRLIRIGIPDAFQRVGDYEYLLEQNGLTGSKIAERIRKEYMADSF</sequence>
<evidence type="ECO:0000256" key="3">
    <source>
        <dbReference type="ARBA" id="ARBA00023052"/>
    </source>
</evidence>
<dbReference type="EMBL" id="CP075546">
    <property type="protein sequence ID" value="QVV89137.1"/>
    <property type="molecule type" value="Genomic_DNA"/>
</dbReference>
<dbReference type="Pfam" id="PF02779">
    <property type="entry name" value="Transket_pyr"/>
    <property type="match status" value="1"/>
</dbReference>
<name>A0A8E7AWV0_9EURY</name>
<feature type="domain" description="Transketolase-like pyrimidine-binding" evidence="4">
    <location>
        <begin position="15"/>
        <end position="181"/>
    </location>
</feature>